<comment type="caution">
    <text evidence="2">The sequence shown here is derived from an EMBL/GenBank/DDBJ whole genome shotgun (WGS) entry which is preliminary data.</text>
</comment>
<keyword evidence="1" id="KW-1133">Transmembrane helix</keyword>
<protein>
    <submittedName>
        <fullName evidence="2">Uncharacterized protein</fullName>
    </submittedName>
</protein>
<accession>A0ABT9DD57</accession>
<sequence>MSDASKAQADLDAELKRLRRLAVADWVGAVVILAVEVWLVADGGDTALAWTVLSVALLALVGSAVRVQLAIARLRRARG</sequence>
<reference evidence="2 3" key="1">
    <citation type="submission" date="2023-07" db="EMBL/GenBank/DDBJ databases">
        <title>Description of novel actinomycetes strains, isolated from tidal flat sediment.</title>
        <authorList>
            <person name="Lu C."/>
        </authorList>
    </citation>
    <scope>NUCLEOTIDE SEQUENCE [LARGE SCALE GENOMIC DNA]</scope>
    <source>
        <strain evidence="2 3">SYSU T00b441</strain>
    </source>
</reference>
<name>A0ABT9DD57_9CELL</name>
<keyword evidence="1" id="KW-0472">Membrane</keyword>
<dbReference type="RefSeq" id="WP_304600822.1">
    <property type="nucleotide sequence ID" value="NZ_JAUQYO010000001.1"/>
</dbReference>
<dbReference type="Proteomes" id="UP001232536">
    <property type="component" value="Unassembled WGS sequence"/>
</dbReference>
<feature type="transmembrane region" description="Helical" evidence="1">
    <location>
        <begin position="47"/>
        <end position="69"/>
    </location>
</feature>
<organism evidence="2 3">
    <name type="scientific">Actinotalea lenta</name>
    <dbReference type="NCBI Taxonomy" id="3064654"/>
    <lineage>
        <taxon>Bacteria</taxon>
        <taxon>Bacillati</taxon>
        <taxon>Actinomycetota</taxon>
        <taxon>Actinomycetes</taxon>
        <taxon>Micrococcales</taxon>
        <taxon>Cellulomonadaceae</taxon>
        <taxon>Actinotalea</taxon>
    </lineage>
</organism>
<evidence type="ECO:0000256" key="1">
    <source>
        <dbReference type="SAM" id="Phobius"/>
    </source>
</evidence>
<feature type="transmembrane region" description="Helical" evidence="1">
    <location>
        <begin position="21"/>
        <end position="41"/>
    </location>
</feature>
<gene>
    <name evidence="2" type="ORF">Q6348_08260</name>
</gene>
<proteinExistence type="predicted"/>
<keyword evidence="1" id="KW-0812">Transmembrane</keyword>
<dbReference type="EMBL" id="JAUQYP010000001">
    <property type="protein sequence ID" value="MDO8107188.1"/>
    <property type="molecule type" value="Genomic_DNA"/>
</dbReference>
<evidence type="ECO:0000313" key="3">
    <source>
        <dbReference type="Proteomes" id="UP001232536"/>
    </source>
</evidence>
<keyword evidence="3" id="KW-1185">Reference proteome</keyword>
<evidence type="ECO:0000313" key="2">
    <source>
        <dbReference type="EMBL" id="MDO8107188.1"/>
    </source>
</evidence>